<gene>
    <name evidence="2" type="ORF">LCGC14_0225180</name>
</gene>
<evidence type="ECO:0000259" key="1">
    <source>
        <dbReference type="Pfam" id="PF24043"/>
    </source>
</evidence>
<comment type="caution">
    <text evidence="2">The sequence shown here is derived from an EMBL/GenBank/DDBJ whole genome shotgun (WGS) entry which is preliminary data.</text>
</comment>
<feature type="domain" description="DUF7352" evidence="1">
    <location>
        <begin position="5"/>
        <end position="87"/>
    </location>
</feature>
<dbReference type="AlphaFoldDB" id="A0A0F9UH03"/>
<sequence>MVKIIIWKYSILLKDYQSIEMPFGAKILTFQLQYGVPTIWALVDPTLEKAERRFRLVGTGHDIIKTGLTYIGTIKMMDDKLVYHLFEF</sequence>
<evidence type="ECO:0000313" key="2">
    <source>
        <dbReference type="EMBL" id="KKN90934.1"/>
    </source>
</evidence>
<dbReference type="Pfam" id="PF24043">
    <property type="entry name" value="DUF7352"/>
    <property type="match status" value="1"/>
</dbReference>
<name>A0A0F9UH03_9ZZZZ</name>
<proteinExistence type="predicted"/>
<dbReference type="InterPro" id="IPR055776">
    <property type="entry name" value="DUF7352"/>
</dbReference>
<protein>
    <recommendedName>
        <fullName evidence="1">DUF7352 domain-containing protein</fullName>
    </recommendedName>
</protein>
<organism evidence="2">
    <name type="scientific">marine sediment metagenome</name>
    <dbReference type="NCBI Taxonomy" id="412755"/>
    <lineage>
        <taxon>unclassified sequences</taxon>
        <taxon>metagenomes</taxon>
        <taxon>ecological metagenomes</taxon>
    </lineage>
</organism>
<reference evidence="2" key="1">
    <citation type="journal article" date="2015" name="Nature">
        <title>Complex archaea that bridge the gap between prokaryotes and eukaryotes.</title>
        <authorList>
            <person name="Spang A."/>
            <person name="Saw J.H."/>
            <person name="Jorgensen S.L."/>
            <person name="Zaremba-Niedzwiedzka K."/>
            <person name="Martijn J."/>
            <person name="Lind A.E."/>
            <person name="van Eijk R."/>
            <person name="Schleper C."/>
            <person name="Guy L."/>
            <person name="Ettema T.J."/>
        </authorList>
    </citation>
    <scope>NUCLEOTIDE SEQUENCE</scope>
</reference>
<accession>A0A0F9UH03</accession>
<dbReference type="EMBL" id="LAZR01000107">
    <property type="protein sequence ID" value="KKN90934.1"/>
    <property type="molecule type" value="Genomic_DNA"/>
</dbReference>